<name>A0A9W8E3E0_9FUNG</name>
<dbReference type="SMART" id="SM00220">
    <property type="entry name" value="S_TKc"/>
    <property type="match status" value="1"/>
</dbReference>
<dbReference type="GO" id="GO:0004674">
    <property type="term" value="F:protein serine/threonine kinase activity"/>
    <property type="evidence" value="ECO:0007669"/>
    <property type="project" value="UniProtKB-KW"/>
</dbReference>
<gene>
    <name evidence="11" type="primary">YAK1_2</name>
    <name evidence="11" type="ORF">IWQ62_006711</name>
</gene>
<dbReference type="Gene3D" id="3.30.200.20">
    <property type="entry name" value="Phosphorylase Kinase, domain 1"/>
    <property type="match status" value="1"/>
</dbReference>
<accession>A0A9W8E3E0</accession>
<dbReference type="PROSITE" id="PS00107">
    <property type="entry name" value="PROTEIN_KINASE_ATP"/>
    <property type="match status" value="1"/>
</dbReference>
<dbReference type="GO" id="GO:0004712">
    <property type="term" value="F:protein serine/threonine/tyrosine kinase activity"/>
    <property type="evidence" value="ECO:0007669"/>
    <property type="project" value="UniProtKB-EC"/>
</dbReference>
<dbReference type="PROSITE" id="PS50011">
    <property type="entry name" value="PROTEIN_KINASE_DOM"/>
    <property type="match status" value="1"/>
</dbReference>
<dbReference type="GO" id="GO:0004713">
    <property type="term" value="F:protein tyrosine kinase activity"/>
    <property type="evidence" value="ECO:0007669"/>
    <property type="project" value="TreeGrafter"/>
</dbReference>
<evidence type="ECO:0000256" key="3">
    <source>
        <dbReference type="ARBA" id="ARBA00022679"/>
    </source>
</evidence>
<feature type="region of interest" description="Disordered" evidence="9">
    <location>
        <begin position="1"/>
        <end position="79"/>
    </location>
</feature>
<evidence type="ECO:0000313" key="12">
    <source>
        <dbReference type="Proteomes" id="UP001150925"/>
    </source>
</evidence>
<dbReference type="GO" id="GO:0005737">
    <property type="term" value="C:cytoplasm"/>
    <property type="evidence" value="ECO:0007669"/>
    <property type="project" value="TreeGrafter"/>
</dbReference>
<dbReference type="AlphaFoldDB" id="A0A9W8E3E0"/>
<dbReference type="Proteomes" id="UP001150925">
    <property type="component" value="Unassembled WGS sequence"/>
</dbReference>
<dbReference type="EMBL" id="JANBPY010003982">
    <property type="protein sequence ID" value="KAJ1949561.1"/>
    <property type="molecule type" value="Genomic_DNA"/>
</dbReference>
<keyword evidence="4 7" id="KW-0547">Nucleotide-binding</keyword>
<dbReference type="GO" id="GO:0005634">
    <property type="term" value="C:nucleus"/>
    <property type="evidence" value="ECO:0007669"/>
    <property type="project" value="TreeGrafter"/>
</dbReference>
<evidence type="ECO:0000313" key="11">
    <source>
        <dbReference type="EMBL" id="KAJ1949561.1"/>
    </source>
</evidence>
<comment type="similarity">
    <text evidence="1">Belongs to the protein kinase superfamily. CMGC Ser/Thr protein kinase family. MNB/DYRK subfamily.</text>
</comment>
<feature type="binding site" evidence="7">
    <location>
        <position position="292"/>
    </location>
    <ligand>
        <name>ATP</name>
        <dbReference type="ChEBI" id="CHEBI:30616"/>
    </ligand>
</feature>
<dbReference type="PANTHER" id="PTHR24058">
    <property type="entry name" value="DUAL SPECIFICITY PROTEIN KINASE"/>
    <property type="match status" value="1"/>
</dbReference>
<sequence length="388" mass="44476">MTPEHFQRNYPAPYGRDVASERRDPGHPLPTPGQGPHAPEHTWSQLPQASQYSGFGEGKPTAPHHLPPETTSNAPWYGLKASNSTNFPLHRRFSFQPPRGVPGVPLSQDGFPTSPHAVGLFPVMESALPGQLVGSSQTMGRGRSNSLLRLHHHEQQQWRNEIQKLREEQSRQALHLQRLQEEQQTKKFISQRLPVRPLHRLTLSLLDTFRKCNPDFRYESSRNPRRALTNPSKGMLNRGYDNENSDYILYVNDIIGNEEGRKYLIQEPLGAGTFGQVVKCQDLKTQETVAVKVVKNKQAYYNQSLFEVYILKLLNEEYDTQDERHILRLRDAFVFRSHLCLVFECLSLNLYEVIRQNKYQGLSTNLVRVFASQILDCLVVLSEAHIIH</sequence>
<evidence type="ECO:0000256" key="4">
    <source>
        <dbReference type="ARBA" id="ARBA00022741"/>
    </source>
</evidence>
<evidence type="ECO:0000259" key="10">
    <source>
        <dbReference type="PROSITE" id="PS50011"/>
    </source>
</evidence>
<dbReference type="GO" id="GO:0005524">
    <property type="term" value="F:ATP binding"/>
    <property type="evidence" value="ECO:0007669"/>
    <property type="project" value="UniProtKB-UniRule"/>
</dbReference>
<feature type="compositionally biased region" description="Polar residues" evidence="9">
    <location>
        <begin position="42"/>
        <end position="53"/>
    </location>
</feature>
<evidence type="ECO:0000256" key="1">
    <source>
        <dbReference type="ARBA" id="ARBA00008867"/>
    </source>
</evidence>
<keyword evidence="2" id="KW-0723">Serine/threonine-protein kinase</keyword>
<dbReference type="SUPFAM" id="SSF56112">
    <property type="entry name" value="Protein kinase-like (PK-like)"/>
    <property type="match status" value="1"/>
</dbReference>
<dbReference type="PANTHER" id="PTHR24058:SF17">
    <property type="entry name" value="HOMEODOMAIN INTERACTING PROTEIN KINASE, ISOFORM D"/>
    <property type="match status" value="1"/>
</dbReference>
<keyword evidence="8" id="KW-0175">Coiled coil</keyword>
<keyword evidence="3 11" id="KW-0808">Transferase</keyword>
<dbReference type="Gene3D" id="1.10.510.10">
    <property type="entry name" value="Transferase(Phosphotransferase) domain 1"/>
    <property type="match status" value="1"/>
</dbReference>
<comment type="caution">
    <text evidence="11">The sequence shown here is derived from an EMBL/GenBank/DDBJ whole genome shotgun (WGS) entry which is preliminary data.</text>
</comment>
<dbReference type="FunFam" id="3.30.200.20:FF:000087">
    <property type="entry name" value="Dual specificity tyrosine-phosphorylation-regulated kinase 1A"/>
    <property type="match status" value="1"/>
</dbReference>
<dbReference type="Pfam" id="PF00069">
    <property type="entry name" value="Pkinase"/>
    <property type="match status" value="1"/>
</dbReference>
<dbReference type="InterPro" id="IPR017441">
    <property type="entry name" value="Protein_kinase_ATP_BS"/>
</dbReference>
<feature type="coiled-coil region" evidence="8">
    <location>
        <begin position="148"/>
        <end position="182"/>
    </location>
</feature>
<protein>
    <submittedName>
        <fullName evidence="11">Dual specificity protein kinase yak1</fullName>
        <ecNumber evidence="11">2.7.12.1</ecNumber>
    </submittedName>
</protein>
<evidence type="ECO:0000256" key="7">
    <source>
        <dbReference type="PROSITE-ProRule" id="PRU10141"/>
    </source>
</evidence>
<evidence type="ECO:0000256" key="2">
    <source>
        <dbReference type="ARBA" id="ARBA00022527"/>
    </source>
</evidence>
<evidence type="ECO:0000256" key="8">
    <source>
        <dbReference type="SAM" id="Coils"/>
    </source>
</evidence>
<keyword evidence="5 11" id="KW-0418">Kinase</keyword>
<evidence type="ECO:0000256" key="9">
    <source>
        <dbReference type="SAM" id="MobiDB-lite"/>
    </source>
</evidence>
<dbReference type="InterPro" id="IPR011009">
    <property type="entry name" value="Kinase-like_dom_sf"/>
</dbReference>
<feature type="domain" description="Protein kinase" evidence="10">
    <location>
        <begin position="263"/>
        <end position="388"/>
    </location>
</feature>
<keyword evidence="12" id="KW-1185">Reference proteome</keyword>
<evidence type="ECO:0000256" key="6">
    <source>
        <dbReference type="ARBA" id="ARBA00022840"/>
    </source>
</evidence>
<evidence type="ECO:0000256" key="5">
    <source>
        <dbReference type="ARBA" id="ARBA00022777"/>
    </source>
</evidence>
<dbReference type="InterPro" id="IPR050494">
    <property type="entry name" value="Ser_Thr_dual-spec_kinase"/>
</dbReference>
<dbReference type="EC" id="2.7.12.1" evidence="11"/>
<dbReference type="OrthoDB" id="9332038at2759"/>
<dbReference type="InterPro" id="IPR000719">
    <property type="entry name" value="Prot_kinase_dom"/>
</dbReference>
<organism evidence="11 12">
    <name type="scientific">Dispira parvispora</name>
    <dbReference type="NCBI Taxonomy" id="1520584"/>
    <lineage>
        <taxon>Eukaryota</taxon>
        <taxon>Fungi</taxon>
        <taxon>Fungi incertae sedis</taxon>
        <taxon>Zoopagomycota</taxon>
        <taxon>Kickxellomycotina</taxon>
        <taxon>Dimargaritomycetes</taxon>
        <taxon>Dimargaritales</taxon>
        <taxon>Dimargaritaceae</taxon>
        <taxon>Dispira</taxon>
    </lineage>
</organism>
<proteinExistence type="inferred from homology"/>
<feature type="non-terminal residue" evidence="11">
    <location>
        <position position="388"/>
    </location>
</feature>
<reference evidence="11" key="1">
    <citation type="submission" date="2022-07" db="EMBL/GenBank/DDBJ databases">
        <title>Phylogenomic reconstructions and comparative analyses of Kickxellomycotina fungi.</title>
        <authorList>
            <person name="Reynolds N.K."/>
            <person name="Stajich J.E."/>
            <person name="Barry K."/>
            <person name="Grigoriev I.V."/>
            <person name="Crous P."/>
            <person name="Smith M.E."/>
        </authorList>
    </citation>
    <scope>NUCLEOTIDE SEQUENCE</scope>
    <source>
        <strain evidence="11">RSA 1196</strain>
    </source>
</reference>
<keyword evidence="6 7" id="KW-0067">ATP-binding</keyword>